<organism evidence="1 2">
    <name type="scientific">Streptacidiphilus jiangxiensis</name>
    <dbReference type="NCBI Taxonomy" id="235985"/>
    <lineage>
        <taxon>Bacteria</taxon>
        <taxon>Bacillati</taxon>
        <taxon>Actinomycetota</taxon>
        <taxon>Actinomycetes</taxon>
        <taxon>Kitasatosporales</taxon>
        <taxon>Streptomycetaceae</taxon>
        <taxon>Streptacidiphilus</taxon>
    </lineage>
</organism>
<dbReference type="EMBL" id="FOAZ01000002">
    <property type="protein sequence ID" value="SEK55480.1"/>
    <property type="molecule type" value="Genomic_DNA"/>
</dbReference>
<protein>
    <submittedName>
        <fullName evidence="1">Uncharacterized protein</fullName>
    </submittedName>
</protein>
<accession>A0A1H7I231</accession>
<proteinExistence type="predicted"/>
<dbReference type="RefSeq" id="WP_042443694.1">
    <property type="nucleotide sequence ID" value="NZ_BBPN01000005.1"/>
</dbReference>
<dbReference type="Pfam" id="PF20199">
    <property type="entry name" value="RepSA"/>
    <property type="match status" value="1"/>
</dbReference>
<dbReference type="STRING" id="235985.SAMN05414137_102424"/>
<keyword evidence="2" id="KW-1185">Reference proteome</keyword>
<dbReference type="AlphaFoldDB" id="A0A1H7I231"/>
<reference evidence="2" key="1">
    <citation type="submission" date="2016-10" db="EMBL/GenBank/DDBJ databases">
        <authorList>
            <person name="Varghese N."/>
        </authorList>
    </citation>
    <scope>NUCLEOTIDE SEQUENCE [LARGE SCALE GENOMIC DNA]</scope>
    <source>
        <strain evidence="2">DSM 45096 / BCRC 16803 / CGMCC 4.1857 / CIP 109030 / JCM 12277 / KCTC 19219 / NBRC 100920 / 33214</strain>
    </source>
</reference>
<dbReference type="Proteomes" id="UP000183015">
    <property type="component" value="Unassembled WGS sequence"/>
</dbReference>
<name>A0A1H7I231_STRJI</name>
<evidence type="ECO:0000313" key="2">
    <source>
        <dbReference type="Proteomes" id="UP000183015"/>
    </source>
</evidence>
<sequence>MLTSELARLNLQAWAHTLGYRGHCLTKSHTYSTTYGELRAERARHQGALYSLDTGDETVTDSAWAHVGSGHLEGEALVAAGIRSEQEEARGWVGLLDE</sequence>
<dbReference type="InterPro" id="IPR046828">
    <property type="entry name" value="RepSA"/>
</dbReference>
<dbReference type="eggNOG" id="COG0484">
    <property type="taxonomic scope" value="Bacteria"/>
</dbReference>
<dbReference type="OrthoDB" id="3203793at2"/>
<gene>
    <name evidence="1" type="ORF">SAMN05414137_102424</name>
</gene>
<evidence type="ECO:0000313" key="1">
    <source>
        <dbReference type="EMBL" id="SEK55480.1"/>
    </source>
</evidence>